<dbReference type="PANTHER" id="PTHR48081:SF8">
    <property type="entry name" value="ALPHA_BETA HYDROLASE FOLD-3 DOMAIN-CONTAINING PROTEIN-RELATED"/>
    <property type="match status" value="1"/>
</dbReference>
<dbReference type="PANTHER" id="PTHR48081">
    <property type="entry name" value="AB HYDROLASE SUPERFAMILY PROTEIN C4A8.06C"/>
    <property type="match status" value="1"/>
</dbReference>
<organism evidence="3 4">
    <name type="scientific">Microbacterium binotii</name>
    <dbReference type="NCBI Taxonomy" id="462710"/>
    <lineage>
        <taxon>Bacteria</taxon>
        <taxon>Bacillati</taxon>
        <taxon>Actinomycetota</taxon>
        <taxon>Actinomycetes</taxon>
        <taxon>Micrococcales</taxon>
        <taxon>Microbacteriaceae</taxon>
        <taxon>Microbacterium</taxon>
    </lineage>
</organism>
<comment type="caution">
    <text evidence="3">The sequence shown here is derived from an EMBL/GenBank/DDBJ whole genome shotgun (WGS) entry which is preliminary data.</text>
</comment>
<evidence type="ECO:0000259" key="2">
    <source>
        <dbReference type="Pfam" id="PF07859"/>
    </source>
</evidence>
<proteinExistence type="predicted"/>
<accession>A0ABN3PQQ6</accession>
<dbReference type="Gene3D" id="3.40.50.1820">
    <property type="entry name" value="alpha/beta hydrolase"/>
    <property type="match status" value="1"/>
</dbReference>
<gene>
    <name evidence="3" type="ORF">GCM10009862_31450</name>
</gene>
<dbReference type="RefSeq" id="WP_344231106.1">
    <property type="nucleotide sequence ID" value="NZ_BAAARI010000038.1"/>
</dbReference>
<dbReference type="Proteomes" id="UP001500274">
    <property type="component" value="Unassembled WGS sequence"/>
</dbReference>
<evidence type="ECO:0000313" key="4">
    <source>
        <dbReference type="Proteomes" id="UP001500274"/>
    </source>
</evidence>
<sequence>MSLLSRPAVARFVARRLQKAMPRMMAAQAGGVDPRKRLPEFTAERRELIVPADPPAPAVIYRADAVAIPGVHVNFHGGGYILGQLHGDDALCRAIASRAGVVVVDVDYAVAPQHPFPTAVHQAMRVVQWVIDNADSQGWDATRLTVGGQSAGGAIAAAVARQALDAGGPRIRLQVLHYPPLDLTIPAAQKHSPLAKPLLRPWMSEVFDSSYVPDPATRADPLVSPAVATDTAELTGIAPAVVIAASDDILRDEDERYARRLERVGALAEFWQVEGADHGYDGGDDTLARQNYLRIAEHIRAAQG</sequence>
<keyword evidence="1 3" id="KW-0378">Hydrolase</keyword>
<evidence type="ECO:0000313" key="3">
    <source>
        <dbReference type="EMBL" id="GAA2590815.1"/>
    </source>
</evidence>
<reference evidence="3 4" key="1">
    <citation type="journal article" date="2019" name="Int. J. Syst. Evol. Microbiol.">
        <title>The Global Catalogue of Microorganisms (GCM) 10K type strain sequencing project: providing services to taxonomists for standard genome sequencing and annotation.</title>
        <authorList>
            <consortium name="The Broad Institute Genomics Platform"/>
            <consortium name="The Broad Institute Genome Sequencing Center for Infectious Disease"/>
            <person name="Wu L."/>
            <person name="Ma J."/>
        </authorList>
    </citation>
    <scope>NUCLEOTIDE SEQUENCE [LARGE SCALE GENOMIC DNA]</scope>
    <source>
        <strain evidence="3 4">JCM 16365</strain>
    </source>
</reference>
<dbReference type="SUPFAM" id="SSF53474">
    <property type="entry name" value="alpha/beta-Hydrolases"/>
    <property type="match status" value="1"/>
</dbReference>
<dbReference type="EMBL" id="BAAARI010000038">
    <property type="protein sequence ID" value="GAA2590815.1"/>
    <property type="molecule type" value="Genomic_DNA"/>
</dbReference>
<evidence type="ECO:0000256" key="1">
    <source>
        <dbReference type="ARBA" id="ARBA00022801"/>
    </source>
</evidence>
<feature type="domain" description="Alpha/beta hydrolase fold-3" evidence="2">
    <location>
        <begin position="73"/>
        <end position="280"/>
    </location>
</feature>
<dbReference type="InterPro" id="IPR050300">
    <property type="entry name" value="GDXG_lipolytic_enzyme"/>
</dbReference>
<dbReference type="Pfam" id="PF07859">
    <property type="entry name" value="Abhydrolase_3"/>
    <property type="match status" value="1"/>
</dbReference>
<dbReference type="InterPro" id="IPR013094">
    <property type="entry name" value="AB_hydrolase_3"/>
</dbReference>
<dbReference type="GO" id="GO:0016787">
    <property type="term" value="F:hydrolase activity"/>
    <property type="evidence" value="ECO:0007669"/>
    <property type="project" value="UniProtKB-KW"/>
</dbReference>
<name>A0ABN3PQQ6_9MICO</name>
<dbReference type="InterPro" id="IPR029058">
    <property type="entry name" value="AB_hydrolase_fold"/>
</dbReference>
<keyword evidence="4" id="KW-1185">Reference proteome</keyword>
<protein>
    <submittedName>
        <fullName evidence="3">Alpha/beta hydrolase</fullName>
    </submittedName>
</protein>